<dbReference type="GO" id="GO:0004674">
    <property type="term" value="F:protein serine/threonine kinase activity"/>
    <property type="evidence" value="ECO:0007669"/>
    <property type="project" value="UniProtKB-KW"/>
</dbReference>
<dbReference type="CDD" id="cd16936">
    <property type="entry name" value="HATPase_RsbW-like"/>
    <property type="match status" value="1"/>
</dbReference>
<dbReference type="Pfam" id="PF13581">
    <property type="entry name" value="HATPase_c_2"/>
    <property type="match status" value="1"/>
</dbReference>
<keyword evidence="1" id="KW-0723">Serine/threonine-protein kinase</keyword>
<evidence type="ECO:0000313" key="4">
    <source>
        <dbReference type="Proteomes" id="UP000245469"/>
    </source>
</evidence>
<sequence>MRSALAMMTYPPQAASVRASRHFVVGVLEASGRAAMADDVGLVVSELAANAVLHARTDFDVVIYEVDGGVRVSIRDRSPALPVLVAPSASSMSGRGLALVERLVSRWGAGPSTSSSVGGKSVWFEVDDGPAGAPVPDVADLSVEELLAAWSDDVTEIATVITARQDEDGVDVVLPALDAVELLAAKERLDDVLRELQLVLLAGSPVASARGLAVARRLDEAARAFDDVRRQVRRQVSHAVATGGERVALELHLPPGTGERAAAYRAAVEAAEELAEVEGSLLSVAATLARHRAVRRAYLDEIIAATRA</sequence>
<protein>
    <submittedName>
        <fullName evidence="3">Histidine kinase-like protein</fullName>
    </submittedName>
</protein>
<evidence type="ECO:0000313" key="3">
    <source>
        <dbReference type="EMBL" id="PWJ47859.1"/>
    </source>
</evidence>
<gene>
    <name evidence="3" type="ORF">BXY45_13433</name>
</gene>
<keyword evidence="3" id="KW-0808">Transferase</keyword>
<keyword evidence="3" id="KW-0418">Kinase</keyword>
<dbReference type="InterPro" id="IPR036890">
    <property type="entry name" value="HATPase_C_sf"/>
</dbReference>
<dbReference type="AlphaFoldDB" id="A0A315ZRD8"/>
<evidence type="ECO:0000259" key="2">
    <source>
        <dbReference type="Pfam" id="PF13581"/>
    </source>
</evidence>
<name>A0A315ZRD8_9ACTN</name>
<reference evidence="3 4" key="1">
    <citation type="submission" date="2018-03" db="EMBL/GenBank/DDBJ databases">
        <title>Genomic Encyclopedia of Archaeal and Bacterial Type Strains, Phase II (KMG-II): from individual species to whole genera.</title>
        <authorList>
            <person name="Goeker M."/>
        </authorList>
    </citation>
    <scope>NUCLEOTIDE SEQUENCE [LARGE SCALE GENOMIC DNA]</scope>
    <source>
        <strain evidence="3 4">DSM 44889</strain>
    </source>
</reference>
<dbReference type="InterPro" id="IPR050267">
    <property type="entry name" value="Anti-sigma-factor_SerPK"/>
</dbReference>
<dbReference type="SUPFAM" id="SSF55874">
    <property type="entry name" value="ATPase domain of HSP90 chaperone/DNA topoisomerase II/histidine kinase"/>
    <property type="match status" value="1"/>
</dbReference>
<evidence type="ECO:0000256" key="1">
    <source>
        <dbReference type="ARBA" id="ARBA00022527"/>
    </source>
</evidence>
<proteinExistence type="predicted"/>
<dbReference type="Proteomes" id="UP000245469">
    <property type="component" value="Unassembled WGS sequence"/>
</dbReference>
<dbReference type="EMBL" id="QGDQ01000034">
    <property type="protein sequence ID" value="PWJ47859.1"/>
    <property type="molecule type" value="Genomic_DNA"/>
</dbReference>
<keyword evidence="4" id="KW-1185">Reference proteome</keyword>
<organism evidence="3 4">
    <name type="scientific">Quadrisphaera granulorum</name>
    <dbReference type="NCBI Taxonomy" id="317664"/>
    <lineage>
        <taxon>Bacteria</taxon>
        <taxon>Bacillati</taxon>
        <taxon>Actinomycetota</taxon>
        <taxon>Actinomycetes</taxon>
        <taxon>Kineosporiales</taxon>
        <taxon>Kineosporiaceae</taxon>
        <taxon>Quadrisphaera</taxon>
    </lineage>
</organism>
<dbReference type="Gene3D" id="3.30.565.10">
    <property type="entry name" value="Histidine kinase-like ATPase, C-terminal domain"/>
    <property type="match status" value="1"/>
</dbReference>
<dbReference type="PANTHER" id="PTHR35526:SF3">
    <property type="entry name" value="ANTI-SIGMA-F FACTOR RSBW"/>
    <property type="match status" value="1"/>
</dbReference>
<accession>A0A315ZRD8</accession>
<comment type="caution">
    <text evidence="3">The sequence shown here is derived from an EMBL/GenBank/DDBJ whole genome shotgun (WGS) entry which is preliminary data.</text>
</comment>
<dbReference type="PANTHER" id="PTHR35526">
    <property type="entry name" value="ANTI-SIGMA-F FACTOR RSBW-RELATED"/>
    <property type="match status" value="1"/>
</dbReference>
<dbReference type="InterPro" id="IPR003594">
    <property type="entry name" value="HATPase_dom"/>
</dbReference>
<feature type="domain" description="Histidine kinase/HSP90-like ATPase" evidence="2">
    <location>
        <begin position="11"/>
        <end position="107"/>
    </location>
</feature>